<proteinExistence type="inferred from homology"/>
<evidence type="ECO:0000313" key="7">
    <source>
        <dbReference type="EMBL" id="MXG92037.1"/>
    </source>
</evidence>
<dbReference type="GO" id="GO:0015658">
    <property type="term" value="F:branched-chain amino acid transmembrane transporter activity"/>
    <property type="evidence" value="ECO:0007669"/>
    <property type="project" value="TreeGrafter"/>
</dbReference>
<dbReference type="InterPro" id="IPR003439">
    <property type="entry name" value="ABC_transporter-like_ATP-bd"/>
</dbReference>
<evidence type="ECO:0000259" key="6">
    <source>
        <dbReference type="PROSITE" id="PS50893"/>
    </source>
</evidence>
<dbReference type="CDD" id="cd03224">
    <property type="entry name" value="ABC_TM1139_LivF_branched"/>
    <property type="match status" value="1"/>
</dbReference>
<dbReference type="InterPro" id="IPR027417">
    <property type="entry name" value="P-loop_NTPase"/>
</dbReference>
<evidence type="ECO:0000256" key="1">
    <source>
        <dbReference type="ARBA" id="ARBA00005417"/>
    </source>
</evidence>
<dbReference type="RefSeq" id="WP_160879974.1">
    <property type="nucleotide sequence ID" value="NZ_WUEK01000017.1"/>
</dbReference>
<dbReference type="InterPro" id="IPR003593">
    <property type="entry name" value="AAA+_ATPase"/>
</dbReference>
<dbReference type="Pfam" id="PF00005">
    <property type="entry name" value="ABC_tran"/>
    <property type="match status" value="1"/>
</dbReference>
<evidence type="ECO:0000256" key="3">
    <source>
        <dbReference type="ARBA" id="ARBA00022741"/>
    </source>
</evidence>
<evidence type="ECO:0000313" key="8">
    <source>
        <dbReference type="Proteomes" id="UP000473325"/>
    </source>
</evidence>
<evidence type="ECO:0000256" key="2">
    <source>
        <dbReference type="ARBA" id="ARBA00022448"/>
    </source>
</evidence>
<comment type="caution">
    <text evidence="7">The sequence shown here is derived from an EMBL/GenBank/DDBJ whole genome shotgun (WGS) entry which is preliminary data.</text>
</comment>
<keyword evidence="4 7" id="KW-0067">ATP-binding</keyword>
<dbReference type="InterPro" id="IPR052156">
    <property type="entry name" value="BCAA_Transport_ATP-bd_LivF"/>
</dbReference>
<keyword evidence="2" id="KW-0813">Transport</keyword>
<dbReference type="GO" id="GO:0015807">
    <property type="term" value="P:L-amino acid transport"/>
    <property type="evidence" value="ECO:0007669"/>
    <property type="project" value="TreeGrafter"/>
</dbReference>
<evidence type="ECO:0000256" key="4">
    <source>
        <dbReference type="ARBA" id="ARBA00022840"/>
    </source>
</evidence>
<dbReference type="InterPro" id="IPR017871">
    <property type="entry name" value="ABC_transporter-like_CS"/>
</dbReference>
<comment type="similarity">
    <text evidence="1">Belongs to the ABC transporter superfamily.</text>
</comment>
<dbReference type="GO" id="GO:0016887">
    <property type="term" value="F:ATP hydrolysis activity"/>
    <property type="evidence" value="ECO:0007669"/>
    <property type="project" value="InterPro"/>
</dbReference>
<dbReference type="AlphaFoldDB" id="A0A6L7F470"/>
<gene>
    <name evidence="7" type="ORF">GRQ65_21055</name>
</gene>
<dbReference type="SMART" id="SM00382">
    <property type="entry name" value="AAA"/>
    <property type="match status" value="1"/>
</dbReference>
<dbReference type="PROSITE" id="PS00211">
    <property type="entry name" value="ABC_TRANSPORTER_1"/>
    <property type="match status" value="1"/>
</dbReference>
<sequence>MSALLEARGLSAGYGQAHVLHGVDLTIEPGQVVVVLGANGAGKTTLMRSLAGLLPYDGELRVDGETVGAVRPDQMVARGVSLVPQGRGTLTALSVTDNLRTGAVGRRDASGVQEDIDRWFTTFPRLAERRHQVAGTLSGGEQQMLAIARALMSRPRLLLCDEISLGLAPVIVQGLFETIRGINEEMGTALLLVEQNAALAMGIASYVYLLEVGRVVQSGAAESFAQSDSIRRVYLGY</sequence>
<accession>A0A6L7F470</accession>
<dbReference type="EMBL" id="WUEK01000017">
    <property type="protein sequence ID" value="MXG92037.1"/>
    <property type="molecule type" value="Genomic_DNA"/>
</dbReference>
<dbReference type="SUPFAM" id="SSF52540">
    <property type="entry name" value="P-loop containing nucleoside triphosphate hydrolases"/>
    <property type="match status" value="1"/>
</dbReference>
<dbReference type="Proteomes" id="UP000473325">
    <property type="component" value="Unassembled WGS sequence"/>
</dbReference>
<dbReference type="PANTHER" id="PTHR43820:SF4">
    <property type="entry name" value="HIGH-AFFINITY BRANCHED-CHAIN AMINO ACID TRANSPORT ATP-BINDING PROTEIN LIVF"/>
    <property type="match status" value="1"/>
</dbReference>
<keyword evidence="5" id="KW-0029">Amino-acid transport</keyword>
<dbReference type="PROSITE" id="PS50893">
    <property type="entry name" value="ABC_TRANSPORTER_2"/>
    <property type="match status" value="1"/>
</dbReference>
<dbReference type="PANTHER" id="PTHR43820">
    <property type="entry name" value="HIGH-AFFINITY BRANCHED-CHAIN AMINO ACID TRANSPORT ATP-BINDING PROTEIN LIVF"/>
    <property type="match status" value="1"/>
</dbReference>
<evidence type="ECO:0000256" key="5">
    <source>
        <dbReference type="ARBA" id="ARBA00022970"/>
    </source>
</evidence>
<keyword evidence="8" id="KW-1185">Reference proteome</keyword>
<dbReference type="GO" id="GO:0005524">
    <property type="term" value="F:ATP binding"/>
    <property type="evidence" value="ECO:0007669"/>
    <property type="project" value="UniProtKB-KW"/>
</dbReference>
<feature type="domain" description="ABC transporter" evidence="6">
    <location>
        <begin position="5"/>
        <end position="237"/>
    </location>
</feature>
<reference evidence="7 8" key="1">
    <citation type="submission" date="2019-12" db="EMBL/GenBank/DDBJ databases">
        <authorList>
            <person name="Kun Z."/>
        </authorList>
    </citation>
    <scope>NUCLEOTIDE SEQUENCE [LARGE SCALE GENOMIC DNA]</scope>
    <source>
        <strain evidence="7 8">YIM 123512</strain>
    </source>
</reference>
<organism evidence="7 8">
    <name type="scientific">Nocardioides flavescens</name>
    <dbReference type="NCBI Taxonomy" id="2691959"/>
    <lineage>
        <taxon>Bacteria</taxon>
        <taxon>Bacillati</taxon>
        <taxon>Actinomycetota</taxon>
        <taxon>Actinomycetes</taxon>
        <taxon>Propionibacteriales</taxon>
        <taxon>Nocardioidaceae</taxon>
        <taxon>Nocardioides</taxon>
    </lineage>
</organism>
<name>A0A6L7F470_9ACTN</name>
<keyword evidence="3" id="KW-0547">Nucleotide-binding</keyword>
<protein>
    <submittedName>
        <fullName evidence="7">ATP-binding cassette domain-containing protein</fullName>
    </submittedName>
</protein>
<dbReference type="Gene3D" id="3.40.50.300">
    <property type="entry name" value="P-loop containing nucleotide triphosphate hydrolases"/>
    <property type="match status" value="1"/>
</dbReference>